<feature type="domain" description="HTH gntR-type" evidence="6">
    <location>
        <begin position="11"/>
        <end position="79"/>
    </location>
</feature>
<comment type="caution">
    <text evidence="7">The sequence shown here is derived from an EMBL/GenBank/DDBJ whole genome shotgun (WGS) entry which is preliminary data.</text>
</comment>
<evidence type="ECO:0000256" key="5">
    <source>
        <dbReference type="ARBA" id="ARBA00023163"/>
    </source>
</evidence>
<evidence type="ECO:0000313" key="8">
    <source>
        <dbReference type="Proteomes" id="UP000334990"/>
    </source>
</evidence>
<dbReference type="InterPro" id="IPR004839">
    <property type="entry name" value="Aminotransferase_I/II_large"/>
</dbReference>
<keyword evidence="4" id="KW-0238">DNA-binding</keyword>
<dbReference type="SUPFAM" id="SSF46785">
    <property type="entry name" value="Winged helix' DNA-binding domain"/>
    <property type="match status" value="1"/>
</dbReference>
<evidence type="ECO:0000313" key="7">
    <source>
        <dbReference type="EMBL" id="GES01650.1"/>
    </source>
</evidence>
<evidence type="ECO:0000259" key="6">
    <source>
        <dbReference type="PROSITE" id="PS50949"/>
    </source>
</evidence>
<dbReference type="GO" id="GO:0003700">
    <property type="term" value="F:DNA-binding transcription factor activity"/>
    <property type="evidence" value="ECO:0007669"/>
    <property type="project" value="InterPro"/>
</dbReference>
<organism evidence="7 8">
    <name type="scientific">Acrocarpospora corrugata</name>
    <dbReference type="NCBI Taxonomy" id="35763"/>
    <lineage>
        <taxon>Bacteria</taxon>
        <taxon>Bacillati</taxon>
        <taxon>Actinomycetota</taxon>
        <taxon>Actinomycetes</taxon>
        <taxon>Streptosporangiales</taxon>
        <taxon>Streptosporangiaceae</taxon>
        <taxon>Acrocarpospora</taxon>
    </lineage>
</organism>
<name>A0A5M3W0C0_9ACTN</name>
<dbReference type="SMART" id="SM00345">
    <property type="entry name" value="HTH_GNTR"/>
    <property type="match status" value="1"/>
</dbReference>
<comment type="similarity">
    <text evidence="1">In the C-terminal section; belongs to the class-I pyridoxal-phosphate-dependent aminotransferase family.</text>
</comment>
<keyword evidence="5" id="KW-0804">Transcription</keyword>
<dbReference type="InterPro" id="IPR036390">
    <property type="entry name" value="WH_DNA-bd_sf"/>
</dbReference>
<dbReference type="InterPro" id="IPR051446">
    <property type="entry name" value="HTH_trans_reg/aminotransferase"/>
</dbReference>
<dbReference type="Gene3D" id="3.40.640.10">
    <property type="entry name" value="Type I PLP-dependent aspartate aminotransferase-like (Major domain)"/>
    <property type="match status" value="1"/>
</dbReference>
<dbReference type="Pfam" id="PF00392">
    <property type="entry name" value="GntR"/>
    <property type="match status" value="1"/>
</dbReference>
<keyword evidence="3" id="KW-0805">Transcription regulation</keyword>
<dbReference type="SUPFAM" id="SSF53383">
    <property type="entry name" value="PLP-dependent transferases"/>
    <property type="match status" value="1"/>
</dbReference>
<dbReference type="PANTHER" id="PTHR46577">
    <property type="entry name" value="HTH-TYPE TRANSCRIPTIONAL REGULATORY PROTEIN GABR"/>
    <property type="match status" value="1"/>
</dbReference>
<dbReference type="CDD" id="cd07377">
    <property type="entry name" value="WHTH_GntR"/>
    <property type="match status" value="1"/>
</dbReference>
<accession>A0A5M3W0C0</accession>
<evidence type="ECO:0000256" key="1">
    <source>
        <dbReference type="ARBA" id="ARBA00005384"/>
    </source>
</evidence>
<dbReference type="GO" id="GO:0030170">
    <property type="term" value="F:pyridoxal phosphate binding"/>
    <property type="evidence" value="ECO:0007669"/>
    <property type="project" value="InterPro"/>
</dbReference>
<dbReference type="PROSITE" id="PS50949">
    <property type="entry name" value="HTH_GNTR"/>
    <property type="match status" value="1"/>
</dbReference>
<dbReference type="InterPro" id="IPR015424">
    <property type="entry name" value="PyrdxlP-dep_Trfase"/>
</dbReference>
<gene>
    <name evidence="7" type="ORF">Acor_37140</name>
</gene>
<dbReference type="EMBL" id="BLAD01000052">
    <property type="protein sequence ID" value="GES01650.1"/>
    <property type="molecule type" value="Genomic_DNA"/>
</dbReference>
<keyword evidence="8" id="KW-1185">Reference proteome</keyword>
<dbReference type="AlphaFoldDB" id="A0A5M3W0C0"/>
<dbReference type="InterPro" id="IPR000524">
    <property type="entry name" value="Tscrpt_reg_HTH_GntR"/>
</dbReference>
<dbReference type="Proteomes" id="UP000334990">
    <property type="component" value="Unassembled WGS sequence"/>
</dbReference>
<protein>
    <submittedName>
        <fullName evidence="7">GntR family transcriptional regulator</fullName>
    </submittedName>
</protein>
<evidence type="ECO:0000256" key="4">
    <source>
        <dbReference type="ARBA" id="ARBA00023125"/>
    </source>
</evidence>
<dbReference type="GO" id="GO:0003677">
    <property type="term" value="F:DNA binding"/>
    <property type="evidence" value="ECO:0007669"/>
    <property type="project" value="UniProtKB-KW"/>
</dbReference>
<dbReference type="Pfam" id="PF00155">
    <property type="entry name" value="Aminotran_1_2"/>
    <property type="match status" value="1"/>
</dbReference>
<dbReference type="InterPro" id="IPR036388">
    <property type="entry name" value="WH-like_DNA-bd_sf"/>
</dbReference>
<dbReference type="CDD" id="cd00609">
    <property type="entry name" value="AAT_like"/>
    <property type="match status" value="1"/>
</dbReference>
<proteinExistence type="inferred from homology"/>
<dbReference type="InterPro" id="IPR015421">
    <property type="entry name" value="PyrdxlP-dep_Trfase_major"/>
</dbReference>
<evidence type="ECO:0000256" key="2">
    <source>
        <dbReference type="ARBA" id="ARBA00022898"/>
    </source>
</evidence>
<evidence type="ECO:0000256" key="3">
    <source>
        <dbReference type="ARBA" id="ARBA00023015"/>
    </source>
</evidence>
<dbReference type="PRINTS" id="PR00035">
    <property type="entry name" value="HTHGNTR"/>
</dbReference>
<keyword evidence="2" id="KW-0663">Pyridoxal phosphate</keyword>
<sequence length="473" mass="51253">MEIRVSLTGRGDLAAQIYRELLDAILDGRLRSGERLPPSRELAGRLGVSRNTVTVAYDRLAAEGFLVGKTGAGTYVCPRHLIHERPRAAPAGRGVRSRPLWESLAGEAVPEPPGNIRYDFRSGLPDPGLFPLETWRRLISRELRRADLPGYADPAGHAGLRDAIARSVGVSRSVHAGADDVLITQGAQQALDLIGRVLIEPGDRVAVEEPGYRPARRLFRSLGAHVTGVPVDDEGLDVDALPDDARLVYVTPAHQFPLGVPMSLRRRAALLAWAARHDAVIVEDDYDSEYRFEGRPLDSLQSIDACGRVIYLGSFSKTLLPMLRLGFLIAPASLRPALRAAKHLTDRHGDQVAQGALATLIDEGLLSRHIRKATQEYALRRTAIITALRTRFTGLLDLIPSAAGLHLCTRPSPGANPDLETALSRAHHSGLALTDLAPSYADHPHPGLILGYGLIHPTDIDKGMSLLAEAFNA</sequence>
<dbReference type="RefSeq" id="WP_155337924.1">
    <property type="nucleotide sequence ID" value="NZ_BAAABN010000061.1"/>
</dbReference>
<dbReference type="PANTHER" id="PTHR46577:SF1">
    <property type="entry name" value="HTH-TYPE TRANSCRIPTIONAL REGULATORY PROTEIN GABR"/>
    <property type="match status" value="1"/>
</dbReference>
<reference evidence="7 8" key="1">
    <citation type="submission" date="2019-10" db="EMBL/GenBank/DDBJ databases">
        <title>Whole genome shotgun sequence of Acrocarpospora corrugata NBRC 13972.</title>
        <authorList>
            <person name="Ichikawa N."/>
            <person name="Kimura A."/>
            <person name="Kitahashi Y."/>
            <person name="Komaki H."/>
            <person name="Oguchi A."/>
        </authorList>
    </citation>
    <scope>NUCLEOTIDE SEQUENCE [LARGE SCALE GENOMIC DNA]</scope>
    <source>
        <strain evidence="7 8">NBRC 13972</strain>
    </source>
</reference>
<dbReference type="OrthoDB" id="5415143at2"/>
<dbReference type="Gene3D" id="1.10.10.10">
    <property type="entry name" value="Winged helix-like DNA-binding domain superfamily/Winged helix DNA-binding domain"/>
    <property type="match status" value="1"/>
</dbReference>